<dbReference type="Gene3D" id="3.40.630.20">
    <property type="entry name" value="Peptidase C15, pyroglutamyl peptidase I-like"/>
    <property type="match status" value="1"/>
</dbReference>
<evidence type="ECO:0000256" key="5">
    <source>
        <dbReference type="ARBA" id="ARBA00022490"/>
    </source>
</evidence>
<evidence type="ECO:0000256" key="9">
    <source>
        <dbReference type="PROSITE-ProRule" id="PRU10076"/>
    </source>
</evidence>
<dbReference type="InterPro" id="IPR016125">
    <property type="entry name" value="Peptidase_C15-like"/>
</dbReference>
<dbReference type="EC" id="3.4.19.3" evidence="9"/>
<dbReference type="EMBL" id="JAGIYY010000002">
    <property type="protein sequence ID" value="MBP0439060.1"/>
    <property type="molecule type" value="Genomic_DNA"/>
</dbReference>
<dbReference type="PANTHER" id="PTHR23402">
    <property type="entry name" value="PROTEASE FAMILY C15 PYROGLUTAMYL-PEPTIDASE I-RELATED"/>
    <property type="match status" value="1"/>
</dbReference>
<gene>
    <name evidence="10" type="ORF">J5Y06_10400</name>
</gene>
<keyword evidence="6" id="KW-0645">Protease</keyword>
<comment type="similarity">
    <text evidence="4">Belongs to the peptidase C15 family.</text>
</comment>
<evidence type="ECO:0000256" key="6">
    <source>
        <dbReference type="ARBA" id="ARBA00022670"/>
    </source>
</evidence>
<keyword evidence="8" id="KW-0788">Thiol protease</keyword>
<evidence type="ECO:0000256" key="3">
    <source>
        <dbReference type="ARBA" id="ARBA00004496"/>
    </source>
</evidence>
<dbReference type="Pfam" id="PF01470">
    <property type="entry name" value="Peptidase_C15"/>
    <property type="match status" value="1"/>
</dbReference>
<reference evidence="10" key="1">
    <citation type="submission" date="2021-03" db="EMBL/GenBank/DDBJ databases">
        <title>Genome sequencing and assembly of Tianweitania sediminis.</title>
        <authorList>
            <person name="Chhetri G."/>
        </authorList>
    </citation>
    <scope>NUCLEOTIDE SEQUENCE</scope>
    <source>
        <strain evidence="10">Z8</strain>
    </source>
</reference>
<dbReference type="Proteomes" id="UP000666240">
    <property type="component" value="Unassembled WGS sequence"/>
</dbReference>
<organism evidence="10 11">
    <name type="scientific">Tianweitania sediminis</name>
    <dbReference type="NCBI Taxonomy" id="1502156"/>
    <lineage>
        <taxon>Bacteria</taxon>
        <taxon>Pseudomonadati</taxon>
        <taxon>Pseudomonadota</taxon>
        <taxon>Alphaproteobacteria</taxon>
        <taxon>Hyphomicrobiales</taxon>
        <taxon>Phyllobacteriaceae</taxon>
        <taxon>Tianweitania</taxon>
    </lineage>
</organism>
<evidence type="ECO:0000256" key="1">
    <source>
        <dbReference type="ARBA" id="ARBA00001770"/>
    </source>
</evidence>
<keyword evidence="5" id="KW-0963">Cytoplasm</keyword>
<evidence type="ECO:0000256" key="2">
    <source>
        <dbReference type="ARBA" id="ARBA00002280"/>
    </source>
</evidence>
<evidence type="ECO:0000313" key="11">
    <source>
        <dbReference type="Proteomes" id="UP000666240"/>
    </source>
</evidence>
<dbReference type="AlphaFoldDB" id="A0A8J7R2I5"/>
<sequence>MQEDAQRVRLPRVLVTGFSVFPGAPLNPTEHLIPLIEAERDRYADLCQLTTEVYPVDFRGLPLRLADACKAASPDIAIHFGLSAEAQSITLERLARNAFGVGRPDNVGFAPPVAHIHEGGEHLPSSLPLLALHEELVRAGLPVSFSDDAGDYLCNYLFYLARSRLCAGYEPEMAGFIHVPPLLEEDRASPSNDMTLEDLLQASRIIIATCCQAWMEHTKSPA</sequence>
<evidence type="ECO:0000256" key="8">
    <source>
        <dbReference type="ARBA" id="ARBA00022807"/>
    </source>
</evidence>
<dbReference type="GO" id="GO:0016920">
    <property type="term" value="F:pyroglutamyl-peptidase activity"/>
    <property type="evidence" value="ECO:0007669"/>
    <property type="project" value="UniProtKB-EC"/>
</dbReference>
<comment type="subcellular location">
    <subcellularLocation>
        <location evidence="3">Cytoplasm</location>
    </subcellularLocation>
</comment>
<comment type="catalytic activity">
    <reaction evidence="1 9">
        <text>Release of an N-terminal pyroglutamyl group from a polypeptide, the second amino acid generally not being Pro.</text>
        <dbReference type="EC" id="3.4.19.3"/>
    </reaction>
</comment>
<evidence type="ECO:0000313" key="10">
    <source>
        <dbReference type="EMBL" id="MBP0439060.1"/>
    </source>
</evidence>
<protein>
    <recommendedName>
        <fullName evidence="9">Pyroglutamyl-peptidase I</fullName>
        <ecNumber evidence="9">3.4.19.3</ecNumber>
    </recommendedName>
</protein>
<dbReference type="PANTHER" id="PTHR23402:SF1">
    <property type="entry name" value="PYROGLUTAMYL-PEPTIDASE I"/>
    <property type="match status" value="1"/>
</dbReference>
<evidence type="ECO:0000256" key="4">
    <source>
        <dbReference type="ARBA" id="ARBA00006641"/>
    </source>
</evidence>
<dbReference type="InterPro" id="IPR036440">
    <property type="entry name" value="Peptidase_C15-like_sf"/>
</dbReference>
<proteinExistence type="inferred from homology"/>
<dbReference type="PROSITE" id="PS01333">
    <property type="entry name" value="PYRASE_GLU"/>
    <property type="match status" value="1"/>
</dbReference>
<comment type="function">
    <text evidence="2">Removes 5-oxoproline from various penultimate amino acid residues except L-proline.</text>
</comment>
<dbReference type="SUPFAM" id="SSF53182">
    <property type="entry name" value="Pyrrolidone carboxyl peptidase (pyroglutamate aminopeptidase)"/>
    <property type="match status" value="1"/>
</dbReference>
<accession>A0A8J7R2I5</accession>
<dbReference type="InterPro" id="IPR033693">
    <property type="entry name" value="PGPEP1_Glu_AS"/>
</dbReference>
<evidence type="ECO:0000256" key="7">
    <source>
        <dbReference type="ARBA" id="ARBA00022801"/>
    </source>
</evidence>
<dbReference type="GO" id="GO:0005829">
    <property type="term" value="C:cytosol"/>
    <property type="evidence" value="ECO:0007669"/>
    <property type="project" value="InterPro"/>
</dbReference>
<dbReference type="GO" id="GO:0006508">
    <property type="term" value="P:proteolysis"/>
    <property type="evidence" value="ECO:0007669"/>
    <property type="project" value="UniProtKB-KW"/>
</dbReference>
<dbReference type="PRINTS" id="PR00706">
    <property type="entry name" value="PYROGLUPTASE"/>
</dbReference>
<name>A0A8J7R2I5_9HYPH</name>
<feature type="active site" evidence="9">
    <location>
        <position position="92"/>
    </location>
</feature>
<keyword evidence="11" id="KW-1185">Reference proteome</keyword>
<dbReference type="RefSeq" id="WP_209335048.1">
    <property type="nucleotide sequence ID" value="NZ_JAGIYY010000002.1"/>
</dbReference>
<dbReference type="PIRSF" id="PIRSF015592">
    <property type="entry name" value="Prld-crbxl_pptds"/>
    <property type="match status" value="1"/>
</dbReference>
<comment type="caution">
    <text evidence="10">The sequence shown here is derived from an EMBL/GenBank/DDBJ whole genome shotgun (WGS) entry which is preliminary data.</text>
</comment>
<keyword evidence="7" id="KW-0378">Hydrolase</keyword>
<dbReference type="InterPro" id="IPR000816">
    <property type="entry name" value="Peptidase_C15"/>
</dbReference>